<dbReference type="EMBL" id="FOBB01000001">
    <property type="protein sequence ID" value="SEK59820.1"/>
    <property type="molecule type" value="Genomic_DNA"/>
</dbReference>
<reference evidence="2 3" key="1">
    <citation type="submission" date="2016-10" db="EMBL/GenBank/DDBJ databases">
        <authorList>
            <person name="de Groot N.N."/>
        </authorList>
    </citation>
    <scope>NUCLEOTIDE SEQUENCE [LARGE SCALE GENOMIC DNA]</scope>
    <source>
        <strain evidence="2 3">DSM 21039</strain>
    </source>
</reference>
<evidence type="ECO:0000313" key="3">
    <source>
        <dbReference type="Proteomes" id="UP000198984"/>
    </source>
</evidence>
<dbReference type="Gene3D" id="1.25.40.390">
    <property type="match status" value="1"/>
</dbReference>
<keyword evidence="3" id="KW-1185">Reference proteome</keyword>
<evidence type="ECO:0000256" key="1">
    <source>
        <dbReference type="SAM" id="SignalP"/>
    </source>
</evidence>
<dbReference type="Proteomes" id="UP000198984">
    <property type="component" value="Unassembled WGS sequence"/>
</dbReference>
<dbReference type="SUPFAM" id="SSF48452">
    <property type="entry name" value="TPR-like"/>
    <property type="match status" value="1"/>
</dbReference>
<dbReference type="InterPro" id="IPR011990">
    <property type="entry name" value="TPR-like_helical_dom_sf"/>
</dbReference>
<dbReference type="Pfam" id="PF12771">
    <property type="entry name" value="SusD-like_2"/>
    <property type="match status" value="1"/>
</dbReference>
<name>A0A1H7IE78_9BACT</name>
<organism evidence="2 3">
    <name type="scientific">Chitinophaga rupis</name>
    <dbReference type="NCBI Taxonomy" id="573321"/>
    <lineage>
        <taxon>Bacteria</taxon>
        <taxon>Pseudomonadati</taxon>
        <taxon>Bacteroidota</taxon>
        <taxon>Chitinophagia</taxon>
        <taxon>Chitinophagales</taxon>
        <taxon>Chitinophagaceae</taxon>
        <taxon>Chitinophaga</taxon>
    </lineage>
</organism>
<proteinExistence type="predicted"/>
<dbReference type="OrthoDB" id="725917at2"/>
<keyword evidence="1" id="KW-0732">Signal</keyword>
<sequence>MLTRYLKYSCYLLLSCLAIAGCKKLEDINHDPTKPTTTQPQYLLTGAEKSAMDILYAGPQNGRIGMPYAQYWTGNDKANDSRYLLDEGINGGLWDNLYSVSLHNLDQIIQMNRATPIANSKNQIAIAQILKAWIIQFLSDAYGNVPYTQAFKLNENNLRPAYDDAKTIYKSLIDTLAMQAAGMDPSLASFDAGDVLYNGNVAAWQKLAYSLILRLGIRMADADPAAAKAAIEANFAKAMTSNADNAQFQYLGIAPNKFPYNESERPLSEFFVTATLVDYMQSVTDPRLGIYARKAADSTYRGLAYGTSETNPNRLPPVNYSYPGKRIYAADMAGILMTYPEVEFILAEAAARGMATGDAATHYQNGVKASMEYWGISNADSIANYLARVPYVAGDWRNVIGSQKWLALYPQGFQGWFERTRLNFQKPGGDSLFRAPLDGSLDPNVSYVPYRLTYLVSEQQQNKASYDAAASAIGGDTKKTKLWWNKQ</sequence>
<dbReference type="AlphaFoldDB" id="A0A1H7IE78"/>
<feature type="chain" id="PRO_5011794589" evidence="1">
    <location>
        <begin position="21"/>
        <end position="487"/>
    </location>
</feature>
<accession>A0A1H7IE78</accession>
<dbReference type="RefSeq" id="WP_089906572.1">
    <property type="nucleotide sequence ID" value="NZ_FOBB01000001.1"/>
</dbReference>
<feature type="signal peptide" evidence="1">
    <location>
        <begin position="1"/>
        <end position="20"/>
    </location>
</feature>
<evidence type="ECO:0000313" key="2">
    <source>
        <dbReference type="EMBL" id="SEK59820.1"/>
    </source>
</evidence>
<protein>
    <submittedName>
        <fullName evidence="2">Starch-binding associating with outer membrane</fullName>
    </submittedName>
</protein>
<dbReference type="STRING" id="573321.SAMN04488505_101511"/>
<gene>
    <name evidence="2" type="ORF">SAMN04488505_101511</name>
</gene>
<dbReference type="PROSITE" id="PS51257">
    <property type="entry name" value="PROKAR_LIPOPROTEIN"/>
    <property type="match status" value="1"/>
</dbReference>
<dbReference type="InterPro" id="IPR041662">
    <property type="entry name" value="SusD-like_2"/>
</dbReference>